<comment type="caution">
    <text evidence="9">The sequence shown here is derived from an EMBL/GenBank/DDBJ whole genome shotgun (WGS) entry which is preliminary data.</text>
</comment>
<evidence type="ECO:0000256" key="3">
    <source>
        <dbReference type="ARBA" id="ARBA00022763"/>
    </source>
</evidence>
<dbReference type="InterPro" id="IPR003717">
    <property type="entry name" value="RecO"/>
</dbReference>
<evidence type="ECO:0000256" key="4">
    <source>
        <dbReference type="ARBA" id="ARBA00023172"/>
    </source>
</evidence>
<organism evidence="9 10">
    <name type="scientific">candidate division Kazan bacterium GW2011_GWA1_44_22</name>
    <dbReference type="NCBI Taxonomy" id="1620410"/>
    <lineage>
        <taxon>Bacteria</taxon>
        <taxon>Bacteria division Kazan-3B-28</taxon>
    </lineage>
</organism>
<dbReference type="PANTHER" id="PTHR33991:SF1">
    <property type="entry name" value="DNA REPAIR PROTEIN RECO"/>
    <property type="match status" value="1"/>
</dbReference>
<dbReference type="InterPro" id="IPR042242">
    <property type="entry name" value="RecO_C"/>
</dbReference>
<dbReference type="InterPro" id="IPR012340">
    <property type="entry name" value="NA-bd_OB-fold"/>
</dbReference>
<evidence type="ECO:0000256" key="1">
    <source>
        <dbReference type="ARBA" id="ARBA00007452"/>
    </source>
</evidence>
<dbReference type="SUPFAM" id="SSF50249">
    <property type="entry name" value="Nucleic acid-binding proteins"/>
    <property type="match status" value="1"/>
</dbReference>
<accession>A0A0G1I162</accession>
<evidence type="ECO:0000259" key="8">
    <source>
        <dbReference type="Pfam" id="PF11967"/>
    </source>
</evidence>
<feature type="domain" description="DNA replication/recombination mediator RecO N-terminal" evidence="8">
    <location>
        <begin position="1"/>
        <end position="79"/>
    </location>
</feature>
<protein>
    <recommendedName>
        <fullName evidence="2 7">DNA repair protein RecO</fullName>
    </recommendedName>
    <alternativeName>
        <fullName evidence="6 7">Recombination protein O</fullName>
    </alternativeName>
</protein>
<keyword evidence="3 7" id="KW-0227">DNA damage</keyword>
<dbReference type="Gene3D" id="1.20.1440.120">
    <property type="entry name" value="Recombination protein O, C-terminal domain"/>
    <property type="match status" value="1"/>
</dbReference>
<dbReference type="Pfam" id="PF11967">
    <property type="entry name" value="RecO_N"/>
    <property type="match status" value="1"/>
</dbReference>
<gene>
    <name evidence="7" type="primary">recO</name>
    <name evidence="9" type="ORF">VE96_C0014G0001</name>
</gene>
<dbReference type="InterPro" id="IPR037278">
    <property type="entry name" value="ARFGAP/RecO"/>
</dbReference>
<dbReference type="HAMAP" id="MF_00201">
    <property type="entry name" value="RecO"/>
    <property type="match status" value="1"/>
</dbReference>
<keyword evidence="4 7" id="KW-0233">DNA recombination</keyword>
<dbReference type="GO" id="GO:0006310">
    <property type="term" value="P:DNA recombination"/>
    <property type="evidence" value="ECO:0007669"/>
    <property type="project" value="UniProtKB-UniRule"/>
</dbReference>
<evidence type="ECO:0000256" key="5">
    <source>
        <dbReference type="ARBA" id="ARBA00023204"/>
    </source>
</evidence>
<dbReference type="Proteomes" id="UP000034752">
    <property type="component" value="Unassembled WGS sequence"/>
</dbReference>
<dbReference type="AlphaFoldDB" id="A0A0G1I162"/>
<evidence type="ECO:0000256" key="2">
    <source>
        <dbReference type="ARBA" id="ARBA00021310"/>
    </source>
</evidence>
<dbReference type="InterPro" id="IPR022572">
    <property type="entry name" value="DNA_rep/recomb_RecO_N"/>
</dbReference>
<dbReference type="Pfam" id="PF02565">
    <property type="entry name" value="RecO_C"/>
    <property type="match status" value="1"/>
</dbReference>
<evidence type="ECO:0000256" key="6">
    <source>
        <dbReference type="ARBA" id="ARBA00033409"/>
    </source>
</evidence>
<dbReference type="SUPFAM" id="SSF57863">
    <property type="entry name" value="ArfGap/RecO-like zinc finger"/>
    <property type="match status" value="1"/>
</dbReference>
<name>A0A0G1I162_UNCK3</name>
<dbReference type="GO" id="GO:0043590">
    <property type="term" value="C:bacterial nucleoid"/>
    <property type="evidence" value="ECO:0007669"/>
    <property type="project" value="TreeGrafter"/>
</dbReference>
<dbReference type="PANTHER" id="PTHR33991">
    <property type="entry name" value="DNA REPAIR PROTEIN RECO"/>
    <property type="match status" value="1"/>
</dbReference>
<evidence type="ECO:0000256" key="7">
    <source>
        <dbReference type="HAMAP-Rule" id="MF_00201"/>
    </source>
</evidence>
<proteinExistence type="inferred from homology"/>
<dbReference type="GO" id="GO:0006302">
    <property type="term" value="P:double-strand break repair"/>
    <property type="evidence" value="ECO:0007669"/>
    <property type="project" value="TreeGrafter"/>
</dbReference>
<reference evidence="9 10" key="1">
    <citation type="journal article" date="2015" name="Nature">
        <title>rRNA introns, odd ribosomes, and small enigmatic genomes across a large radiation of phyla.</title>
        <authorList>
            <person name="Brown C.T."/>
            <person name="Hug L.A."/>
            <person name="Thomas B.C."/>
            <person name="Sharon I."/>
            <person name="Castelle C.J."/>
            <person name="Singh A."/>
            <person name="Wilkins M.J."/>
            <person name="Williams K.H."/>
            <person name="Banfield J.F."/>
        </authorList>
    </citation>
    <scope>NUCLEOTIDE SEQUENCE [LARGE SCALE GENOMIC DNA]</scope>
</reference>
<keyword evidence="5 7" id="KW-0234">DNA repair</keyword>
<comment type="function">
    <text evidence="7">Involved in DNA repair and RecF pathway recombination.</text>
</comment>
<evidence type="ECO:0000313" key="10">
    <source>
        <dbReference type="Proteomes" id="UP000034752"/>
    </source>
</evidence>
<dbReference type="NCBIfam" id="TIGR00613">
    <property type="entry name" value="reco"/>
    <property type="match status" value="1"/>
</dbReference>
<evidence type="ECO:0000313" key="9">
    <source>
        <dbReference type="EMBL" id="KKT52578.1"/>
    </source>
</evidence>
<dbReference type="Gene3D" id="2.40.50.140">
    <property type="entry name" value="Nucleic acid-binding proteins"/>
    <property type="match status" value="1"/>
</dbReference>
<dbReference type="EMBL" id="LCIJ01000014">
    <property type="protein sequence ID" value="KKT52578.1"/>
    <property type="molecule type" value="Genomic_DNA"/>
</dbReference>
<comment type="similarity">
    <text evidence="1 7">Belongs to the RecO family.</text>
</comment>
<sequence length="251" mass="28608">MATIKTKGIIIKRINLGEADKILTILTADRGKIRVIAKGMRRPNAKLGGFLELFRYNDYMLAEGRNLDLVTGASTIESFRQISLSLHRLGLAYYVAELIDKLVEETQDADTIFDLTHSVFREINQQKLPIDLIKSFFELNLLSILGLRPELDKCIVCNKLIDEQAKFGFSWVLGGVLDGEHLTNDHHVVGLNKNELDLLRCLVANPCKSLQMNQSYVDDIPKITRLTNSLMEYALERQLRSRNFLEEVLQF</sequence>